<reference evidence="7 8" key="1">
    <citation type="submission" date="2017-05" db="EMBL/GenBank/DDBJ databases">
        <title>Biotechnological potential of actinobacteria isolated from South African environments.</title>
        <authorList>
            <person name="Le Roes-Hill M."/>
            <person name="Prins A."/>
            <person name="Durrell K.A."/>
        </authorList>
    </citation>
    <scope>NUCLEOTIDE SEQUENCE [LARGE SCALE GENOMIC DNA]</scope>
    <source>
        <strain evidence="7">M26</strain>
    </source>
</reference>
<dbReference type="InterPro" id="IPR007267">
    <property type="entry name" value="GtrA_DPMS_TM"/>
</dbReference>
<evidence type="ECO:0000256" key="1">
    <source>
        <dbReference type="ARBA" id="ARBA00004141"/>
    </source>
</evidence>
<sequence length="161" mass="17525">MARGVLQTRVVRARGSSPEPARSGWRTLLRALGDQRVVYLMAGAVTAVVYYALLGLGLLAAGERIPYVPLLVACQFVTSVIVYPGYRLMVFRACGKSWLAGYLRFYAVGLGFLVASVVGVPVLVEFAGIPIMVAQGLIIVVNPPLSYVAHRIWTFRDRGKI</sequence>
<dbReference type="AlphaFoldDB" id="A0A243RSE7"/>
<feature type="domain" description="GtrA/DPMS transmembrane" evidence="6">
    <location>
        <begin position="39"/>
        <end position="155"/>
    </location>
</feature>
<evidence type="ECO:0000256" key="2">
    <source>
        <dbReference type="ARBA" id="ARBA00022692"/>
    </source>
</evidence>
<evidence type="ECO:0000259" key="6">
    <source>
        <dbReference type="Pfam" id="PF04138"/>
    </source>
</evidence>
<feature type="transmembrane region" description="Helical" evidence="5">
    <location>
        <begin position="98"/>
        <end position="120"/>
    </location>
</feature>
<evidence type="ECO:0000313" key="7">
    <source>
        <dbReference type="EMBL" id="OUC97968.1"/>
    </source>
</evidence>
<feature type="transmembrane region" description="Helical" evidence="5">
    <location>
        <begin position="67"/>
        <end position="86"/>
    </location>
</feature>
<name>A0A243RSE7_9ACTN</name>
<dbReference type="GO" id="GO:0016020">
    <property type="term" value="C:membrane"/>
    <property type="evidence" value="ECO:0007669"/>
    <property type="project" value="UniProtKB-SubCell"/>
</dbReference>
<keyword evidence="2 5" id="KW-0812">Transmembrane</keyword>
<keyword evidence="4 5" id="KW-0472">Membrane</keyword>
<dbReference type="Pfam" id="PF04138">
    <property type="entry name" value="GtrA_DPMS_TM"/>
    <property type="match status" value="1"/>
</dbReference>
<protein>
    <recommendedName>
        <fullName evidence="6">GtrA/DPMS transmembrane domain-containing protein</fullName>
    </recommendedName>
</protein>
<organism evidence="7 8">
    <name type="scientific">Streptosporangium minutum</name>
    <dbReference type="NCBI Taxonomy" id="569862"/>
    <lineage>
        <taxon>Bacteria</taxon>
        <taxon>Bacillati</taxon>
        <taxon>Actinomycetota</taxon>
        <taxon>Actinomycetes</taxon>
        <taxon>Streptosporangiales</taxon>
        <taxon>Streptosporangiaceae</taxon>
        <taxon>Streptosporangium</taxon>
    </lineage>
</organism>
<dbReference type="Proteomes" id="UP000194761">
    <property type="component" value="Unassembled WGS sequence"/>
</dbReference>
<feature type="transmembrane region" description="Helical" evidence="5">
    <location>
        <begin position="37"/>
        <end position="61"/>
    </location>
</feature>
<comment type="caution">
    <text evidence="7">The sequence shown here is derived from an EMBL/GenBank/DDBJ whole genome shotgun (WGS) entry which is preliminary data.</text>
</comment>
<evidence type="ECO:0000313" key="8">
    <source>
        <dbReference type="Proteomes" id="UP000194761"/>
    </source>
</evidence>
<gene>
    <name evidence="7" type="ORF">CA984_08985</name>
</gene>
<evidence type="ECO:0000256" key="4">
    <source>
        <dbReference type="ARBA" id="ARBA00023136"/>
    </source>
</evidence>
<comment type="subcellular location">
    <subcellularLocation>
        <location evidence="1">Membrane</location>
        <topology evidence="1">Multi-pass membrane protein</topology>
    </subcellularLocation>
</comment>
<proteinExistence type="predicted"/>
<feature type="transmembrane region" description="Helical" evidence="5">
    <location>
        <begin position="126"/>
        <end position="148"/>
    </location>
</feature>
<evidence type="ECO:0000256" key="5">
    <source>
        <dbReference type="SAM" id="Phobius"/>
    </source>
</evidence>
<dbReference type="EMBL" id="NGFP01000028">
    <property type="protein sequence ID" value="OUC97968.1"/>
    <property type="molecule type" value="Genomic_DNA"/>
</dbReference>
<accession>A0A243RSE7</accession>
<keyword evidence="8" id="KW-1185">Reference proteome</keyword>
<keyword evidence="3 5" id="KW-1133">Transmembrane helix</keyword>
<evidence type="ECO:0000256" key="3">
    <source>
        <dbReference type="ARBA" id="ARBA00022989"/>
    </source>
</evidence>
<dbReference type="GO" id="GO:0000271">
    <property type="term" value="P:polysaccharide biosynthetic process"/>
    <property type="evidence" value="ECO:0007669"/>
    <property type="project" value="InterPro"/>
</dbReference>